<keyword evidence="5 8" id="KW-0547">Nucleotide-binding</keyword>
<dbReference type="Pfam" id="PF02569">
    <property type="entry name" value="Pantoate_ligase"/>
    <property type="match status" value="1"/>
</dbReference>
<dbReference type="EC" id="6.3.2.1" evidence="8"/>
<accession>A0A918MYE0</accession>
<dbReference type="FunFam" id="3.40.50.620:FF:000013">
    <property type="entry name" value="Pantothenate synthetase"/>
    <property type="match status" value="1"/>
</dbReference>
<protein>
    <recommendedName>
        <fullName evidence="8">Pantothenate synthetase</fullName>
        <shortName evidence="8">PS</shortName>
        <ecNumber evidence="8">6.3.2.1</ecNumber>
    </recommendedName>
    <alternativeName>
        <fullName evidence="8">Pantoate--beta-alanine ligase</fullName>
    </alternativeName>
    <alternativeName>
        <fullName evidence="8">Pantoate-activating enzyme</fullName>
    </alternativeName>
</protein>
<evidence type="ECO:0000313" key="9">
    <source>
        <dbReference type="EMBL" id="GGW83056.1"/>
    </source>
</evidence>
<reference evidence="9" key="2">
    <citation type="submission" date="2020-09" db="EMBL/GenBank/DDBJ databases">
        <authorList>
            <person name="Sun Q."/>
            <person name="Kim S."/>
        </authorList>
    </citation>
    <scope>NUCLEOTIDE SEQUENCE</scope>
    <source>
        <strain evidence="9">KCTC 22164</strain>
    </source>
</reference>
<dbReference type="InterPro" id="IPR042176">
    <property type="entry name" value="Pantoate_ligase_C"/>
</dbReference>
<feature type="active site" description="Proton donor" evidence="8">
    <location>
        <position position="37"/>
    </location>
</feature>
<dbReference type="CDD" id="cd00560">
    <property type="entry name" value="PanC"/>
    <property type="match status" value="1"/>
</dbReference>
<dbReference type="GO" id="GO:0005524">
    <property type="term" value="F:ATP binding"/>
    <property type="evidence" value="ECO:0007669"/>
    <property type="project" value="UniProtKB-KW"/>
</dbReference>
<comment type="catalytic activity">
    <reaction evidence="7 8">
        <text>(R)-pantoate + beta-alanine + ATP = (R)-pantothenate + AMP + diphosphate + H(+)</text>
        <dbReference type="Rhea" id="RHEA:10912"/>
        <dbReference type="ChEBI" id="CHEBI:15378"/>
        <dbReference type="ChEBI" id="CHEBI:15980"/>
        <dbReference type="ChEBI" id="CHEBI:29032"/>
        <dbReference type="ChEBI" id="CHEBI:30616"/>
        <dbReference type="ChEBI" id="CHEBI:33019"/>
        <dbReference type="ChEBI" id="CHEBI:57966"/>
        <dbReference type="ChEBI" id="CHEBI:456215"/>
        <dbReference type="EC" id="6.3.2.1"/>
    </reaction>
</comment>
<evidence type="ECO:0000256" key="4">
    <source>
        <dbReference type="ARBA" id="ARBA00022655"/>
    </source>
</evidence>
<comment type="similarity">
    <text evidence="2 8">Belongs to the pantothenate synthetase family.</text>
</comment>
<dbReference type="InterPro" id="IPR003721">
    <property type="entry name" value="Pantoate_ligase"/>
</dbReference>
<dbReference type="Gene3D" id="3.40.50.620">
    <property type="entry name" value="HUPs"/>
    <property type="match status" value="1"/>
</dbReference>
<evidence type="ECO:0000313" key="10">
    <source>
        <dbReference type="Proteomes" id="UP000631300"/>
    </source>
</evidence>
<feature type="binding site" evidence="8">
    <location>
        <position position="61"/>
    </location>
    <ligand>
        <name>beta-alanine</name>
        <dbReference type="ChEBI" id="CHEBI:57966"/>
    </ligand>
</feature>
<evidence type="ECO:0000256" key="2">
    <source>
        <dbReference type="ARBA" id="ARBA00009256"/>
    </source>
</evidence>
<gene>
    <name evidence="8 9" type="primary">panC</name>
    <name evidence="9" type="ORF">GCM10007391_15370</name>
</gene>
<keyword evidence="4 8" id="KW-0566">Pantothenate biosynthesis</keyword>
<feature type="binding site" evidence="8">
    <location>
        <begin position="186"/>
        <end position="189"/>
    </location>
    <ligand>
        <name>ATP</name>
        <dbReference type="ChEBI" id="CHEBI:30616"/>
    </ligand>
</feature>
<sequence>MQVIESIDALRAQTKAWREQGKTIGFVPTMGNLHHGHLTLIDEARRHCDVVIASIFVNPMQFGENEDLATYPRTLPEDKQHLTDHGADALFLPSVKAMYPRGLAQQTIVEVPGLSDVVCGASRPGHFRGVATVVCKLFNMVAPDHAFFGKKDYQQLKVIKMMAMDLSMDIQIHGVPTQRADSGLALSSRNGYLSENEMQVAPTLYAVMCALKADIEAGERDYPALIASHTNTLRDAGFRPDYIEVLNADTLTAPAANDTSLVILIAAFLGTTRLIDNIEVSV</sequence>
<organism evidence="9 10">
    <name type="scientific">Alteromonas halophila</name>
    <dbReference type="NCBI Taxonomy" id="516698"/>
    <lineage>
        <taxon>Bacteria</taxon>
        <taxon>Pseudomonadati</taxon>
        <taxon>Pseudomonadota</taxon>
        <taxon>Gammaproteobacteria</taxon>
        <taxon>Alteromonadales</taxon>
        <taxon>Alteromonadaceae</taxon>
        <taxon>Alteromonas/Salinimonas group</taxon>
        <taxon>Alteromonas</taxon>
    </lineage>
</organism>
<comment type="subcellular location">
    <subcellularLocation>
        <location evidence="8">Cytoplasm</location>
    </subcellularLocation>
</comment>
<proteinExistence type="inferred from homology"/>
<dbReference type="InterPro" id="IPR004821">
    <property type="entry name" value="Cyt_trans-like"/>
</dbReference>
<dbReference type="GO" id="GO:0015940">
    <property type="term" value="P:pantothenate biosynthetic process"/>
    <property type="evidence" value="ECO:0007669"/>
    <property type="project" value="UniProtKB-UniRule"/>
</dbReference>
<comment type="pathway">
    <text evidence="1 8">Cofactor biosynthesis; (R)-pantothenate biosynthesis; (R)-pantothenate from (R)-pantoate and beta-alanine: step 1/1.</text>
</comment>
<keyword evidence="6 8" id="KW-0067">ATP-binding</keyword>
<comment type="subunit">
    <text evidence="8">Homodimer.</text>
</comment>
<dbReference type="NCBIfam" id="TIGR00125">
    <property type="entry name" value="cyt_tran_rel"/>
    <property type="match status" value="1"/>
</dbReference>
<evidence type="ECO:0000256" key="5">
    <source>
        <dbReference type="ARBA" id="ARBA00022741"/>
    </source>
</evidence>
<dbReference type="AlphaFoldDB" id="A0A918MYE0"/>
<dbReference type="PANTHER" id="PTHR21299">
    <property type="entry name" value="CYTIDYLATE KINASE/PANTOATE-BETA-ALANINE LIGASE"/>
    <property type="match status" value="1"/>
</dbReference>
<dbReference type="NCBIfam" id="TIGR00018">
    <property type="entry name" value="panC"/>
    <property type="match status" value="1"/>
</dbReference>
<reference evidence="9" key="1">
    <citation type="journal article" date="2014" name="Int. J. Syst. Evol. Microbiol.">
        <title>Complete genome sequence of Corynebacterium casei LMG S-19264T (=DSM 44701T), isolated from a smear-ripened cheese.</title>
        <authorList>
            <consortium name="US DOE Joint Genome Institute (JGI-PGF)"/>
            <person name="Walter F."/>
            <person name="Albersmeier A."/>
            <person name="Kalinowski J."/>
            <person name="Ruckert C."/>
        </authorList>
    </citation>
    <scope>NUCLEOTIDE SEQUENCE</scope>
    <source>
        <strain evidence="9">KCTC 22164</strain>
    </source>
</reference>
<evidence type="ECO:0000256" key="8">
    <source>
        <dbReference type="HAMAP-Rule" id="MF_00158"/>
    </source>
</evidence>
<evidence type="ECO:0000256" key="1">
    <source>
        <dbReference type="ARBA" id="ARBA00004990"/>
    </source>
</evidence>
<dbReference type="EMBL" id="BMXP01000003">
    <property type="protein sequence ID" value="GGW83056.1"/>
    <property type="molecule type" value="Genomic_DNA"/>
</dbReference>
<evidence type="ECO:0000256" key="3">
    <source>
        <dbReference type="ARBA" id="ARBA00022598"/>
    </source>
</evidence>
<evidence type="ECO:0000256" key="7">
    <source>
        <dbReference type="ARBA" id="ARBA00048258"/>
    </source>
</evidence>
<dbReference type="Gene3D" id="3.30.1300.10">
    <property type="entry name" value="Pantoate-beta-alanine ligase, C-terminal domain"/>
    <property type="match status" value="1"/>
</dbReference>
<dbReference type="FunFam" id="3.30.1300.10:FF:000001">
    <property type="entry name" value="Pantothenate synthetase"/>
    <property type="match status" value="1"/>
</dbReference>
<dbReference type="InterPro" id="IPR014729">
    <property type="entry name" value="Rossmann-like_a/b/a_fold"/>
</dbReference>
<feature type="binding site" evidence="8">
    <location>
        <begin position="149"/>
        <end position="152"/>
    </location>
    <ligand>
        <name>ATP</name>
        <dbReference type="ChEBI" id="CHEBI:30616"/>
    </ligand>
</feature>
<comment type="caution">
    <text evidence="8">Lacks conserved residue(s) required for the propagation of feature annotation.</text>
</comment>
<keyword evidence="10" id="KW-1185">Reference proteome</keyword>
<comment type="caution">
    <text evidence="9">The sequence shown here is derived from an EMBL/GenBank/DDBJ whole genome shotgun (WGS) entry which is preliminary data.</text>
</comment>
<dbReference type="SUPFAM" id="SSF52374">
    <property type="entry name" value="Nucleotidylyl transferase"/>
    <property type="match status" value="1"/>
</dbReference>
<dbReference type="Proteomes" id="UP000631300">
    <property type="component" value="Unassembled WGS sequence"/>
</dbReference>
<feature type="binding site" evidence="8">
    <location>
        <position position="155"/>
    </location>
    <ligand>
        <name>(R)-pantoate</name>
        <dbReference type="ChEBI" id="CHEBI:15980"/>
    </ligand>
</feature>
<evidence type="ECO:0000256" key="6">
    <source>
        <dbReference type="ARBA" id="ARBA00022840"/>
    </source>
</evidence>
<feature type="binding site" evidence="8">
    <location>
        <begin position="30"/>
        <end position="37"/>
    </location>
    <ligand>
        <name>ATP</name>
        <dbReference type="ChEBI" id="CHEBI:30616"/>
    </ligand>
</feature>
<feature type="binding site" evidence="8">
    <location>
        <position position="61"/>
    </location>
    <ligand>
        <name>(R)-pantoate</name>
        <dbReference type="ChEBI" id="CHEBI:15980"/>
    </ligand>
</feature>
<dbReference type="HAMAP" id="MF_00158">
    <property type="entry name" value="PanC"/>
    <property type="match status" value="1"/>
</dbReference>
<dbReference type="PANTHER" id="PTHR21299:SF1">
    <property type="entry name" value="PANTOATE--BETA-ALANINE LIGASE"/>
    <property type="match status" value="1"/>
</dbReference>
<keyword evidence="8" id="KW-0963">Cytoplasm</keyword>
<dbReference type="GO" id="GO:0004592">
    <property type="term" value="F:pantoate-beta-alanine ligase activity"/>
    <property type="evidence" value="ECO:0007669"/>
    <property type="project" value="UniProtKB-UniRule"/>
</dbReference>
<comment type="function">
    <text evidence="8">Catalyzes the condensation of pantoate with beta-alanine in an ATP-dependent reaction via a pantoyl-adenylate intermediate.</text>
</comment>
<comment type="miscellaneous">
    <text evidence="8">The reaction proceeds by a bi uni uni bi ping pong mechanism.</text>
</comment>
<name>A0A918MYE0_9ALTE</name>
<keyword evidence="3 8" id="KW-0436">Ligase</keyword>
<dbReference type="RefSeq" id="WP_189405051.1">
    <property type="nucleotide sequence ID" value="NZ_BMXP01000003.1"/>
</dbReference>
<dbReference type="GO" id="GO:0005829">
    <property type="term" value="C:cytosol"/>
    <property type="evidence" value="ECO:0007669"/>
    <property type="project" value="TreeGrafter"/>
</dbReference>